<feature type="compositionally biased region" description="Acidic residues" evidence="1">
    <location>
        <begin position="869"/>
        <end position="880"/>
    </location>
</feature>
<proteinExistence type="predicted"/>
<feature type="region of interest" description="Disordered" evidence="1">
    <location>
        <begin position="1018"/>
        <end position="1042"/>
    </location>
</feature>
<feature type="region of interest" description="Disordered" evidence="1">
    <location>
        <begin position="829"/>
        <end position="884"/>
    </location>
</feature>
<reference evidence="4" key="1">
    <citation type="submission" date="2022-12" db="EMBL/GenBank/DDBJ databases">
        <authorList>
            <person name="Webb A."/>
        </authorList>
    </citation>
    <scope>NUCLEOTIDE SEQUENCE</scope>
    <source>
        <strain evidence="4">Hp1</strain>
    </source>
</reference>
<dbReference type="Pfam" id="PF24181">
    <property type="entry name" value="TPR_TTI1_C"/>
    <property type="match status" value="1"/>
</dbReference>
<dbReference type="InterPro" id="IPR057566">
    <property type="entry name" value="TPR_TTI1_N"/>
</dbReference>
<dbReference type="PANTHER" id="PTHR18460">
    <property type="entry name" value="TEL2 INTERACTING PROTEIN 1 TTI1 FAMILY MEMBER"/>
    <property type="match status" value="1"/>
</dbReference>
<name>A0AAV0V1F4_HYABA</name>
<accession>A0AAV0V1F4</accession>
<dbReference type="PANTHER" id="PTHR18460:SF3">
    <property type="entry name" value="TELO2-INTERACTING PROTEIN 1 HOMOLOG"/>
    <property type="match status" value="1"/>
</dbReference>
<keyword evidence="5" id="KW-1185">Reference proteome</keyword>
<evidence type="ECO:0008006" key="6">
    <source>
        <dbReference type="Google" id="ProtNLM"/>
    </source>
</evidence>
<protein>
    <recommendedName>
        <fullName evidence="6">HEAT repeat-containing protein 1</fullName>
    </recommendedName>
</protein>
<evidence type="ECO:0000259" key="2">
    <source>
        <dbReference type="Pfam" id="PF24173"/>
    </source>
</evidence>
<feature type="domain" description="TTI1 N-terminal TPR" evidence="2">
    <location>
        <begin position="142"/>
        <end position="396"/>
    </location>
</feature>
<dbReference type="EMBL" id="CANTFL010001449">
    <property type="protein sequence ID" value="CAI5741396.1"/>
    <property type="molecule type" value="Genomic_DNA"/>
</dbReference>
<dbReference type="InterPro" id="IPR052587">
    <property type="entry name" value="TELO2-interacting_protein_1"/>
</dbReference>
<feature type="compositionally biased region" description="Basic and acidic residues" evidence="1">
    <location>
        <begin position="829"/>
        <end position="844"/>
    </location>
</feature>
<comment type="caution">
    <text evidence="4">The sequence shown here is derived from an EMBL/GenBank/DDBJ whole genome shotgun (WGS) entry which is preliminary data.</text>
</comment>
<feature type="domain" description="TTI1 C-terminal TPR" evidence="3">
    <location>
        <begin position="847"/>
        <end position="992"/>
    </location>
</feature>
<dbReference type="InterPro" id="IPR016024">
    <property type="entry name" value="ARM-type_fold"/>
</dbReference>
<dbReference type="InterPro" id="IPR049362">
    <property type="entry name" value="TTI1_rpt"/>
</dbReference>
<evidence type="ECO:0000259" key="3">
    <source>
        <dbReference type="Pfam" id="PF24181"/>
    </source>
</evidence>
<dbReference type="GO" id="GO:0005737">
    <property type="term" value="C:cytoplasm"/>
    <property type="evidence" value="ECO:0007669"/>
    <property type="project" value="TreeGrafter"/>
</dbReference>
<dbReference type="SUPFAM" id="SSF48371">
    <property type="entry name" value="ARM repeat"/>
    <property type="match status" value="1"/>
</dbReference>
<dbReference type="Pfam" id="PF24173">
    <property type="entry name" value="TPR_TTI1_N"/>
    <property type="match status" value="1"/>
</dbReference>
<evidence type="ECO:0000313" key="4">
    <source>
        <dbReference type="EMBL" id="CAI5741396.1"/>
    </source>
</evidence>
<dbReference type="Pfam" id="PF21547">
    <property type="entry name" value="TTI1"/>
    <property type="match status" value="1"/>
</dbReference>
<dbReference type="AlphaFoldDB" id="A0AAV0V1F4"/>
<organism evidence="4 5">
    <name type="scientific">Hyaloperonospora brassicae</name>
    <name type="common">Brassica downy mildew</name>
    <name type="synonym">Peronospora brassicae</name>
    <dbReference type="NCBI Taxonomy" id="162125"/>
    <lineage>
        <taxon>Eukaryota</taxon>
        <taxon>Sar</taxon>
        <taxon>Stramenopiles</taxon>
        <taxon>Oomycota</taxon>
        <taxon>Peronosporomycetes</taxon>
        <taxon>Peronosporales</taxon>
        <taxon>Peronosporaceae</taxon>
        <taxon>Hyaloperonospora</taxon>
    </lineage>
</organism>
<dbReference type="InterPro" id="IPR057567">
    <property type="entry name" value="TPR_TTI1_C"/>
</dbReference>
<gene>
    <name evidence="4" type="ORF">HBR001_LOCUS8466</name>
</gene>
<dbReference type="Proteomes" id="UP001162031">
    <property type="component" value="Unassembled WGS sequence"/>
</dbReference>
<dbReference type="Pfam" id="PF24176">
    <property type="entry name" value="TPR_TTI1_2nd"/>
    <property type="match status" value="1"/>
</dbReference>
<sequence length="1172" mass="130433">MTQAATYVELCTRLSRFVQLQPSTELTKELHQVMEDLLKLYERLELSLRPEKAAIDTPLVGLAAMDDLVLYSLHRLLGSFVRSSRSLVLQELSFGVFIRVLRRCKPRMVRGSSGQVQRHLGFVQSCVLYLPPPPEATADTDEKSPDAVTLAAQPEELRLAILQSLWELLKEPEPEKQAMQLRVDEQHFLAYLVASLLHVAQRDRCREAALRSIEVLKCVFLFVRDSHTLRQYLPGVAAGLWKSANAPQQASNVIVAALQCFSLALGLCISDRLLPEEERPKQQQRFTLEGIRQSISTNAMEREDTAASVEERSPDDDKWMETTAINMDVLLSRMFAASASATAFTTHGTKTGLPRSSWRVRCALAQLCGTVMLQCRRGLRMSFFRCYDELLVLRGDAIPEVSREAEKVLQALQTSSLSSEERLQVLPEMADRFQMLLSTLVLKVATEHEATKVHFVRTLRGYVEFLGSSLTPYLDASVESIYTSLCRVLSFAALDIELVSHHSLPSSTKVNESYNSSAARVVVAQFQKRLRFFREEASVCEALAMVSEIGAVLTPAGFIDCAFTLLSDANVMSTEAGGEVVLVLNEFLRAYCPDKNSKVHLNHHVIDVHLIGRILEDLLMLKAWEEHSPLPPNSASCKALVSQRAFMVECVGVCAEILGTEFKVFLLHVLYPLVEQLGSHSVEVERAALVALEKVYFFTGYESLEALFQANMDYFVDALCARLEQLDAYPMTAFVVDALIKHTRLASLPLVDEVTTSLLRSVDLYQDSSHVGGLLCALKNLLGSIARDAQEMEGGRVQTLGDGELGKPATARSLLSDFVHEMKVLENDGMEIKSEGGNEEKQPDLEETDRESVKAAMPLEHDDIRSDNQDGDLDDDDDEEKPAGSGYRTLVIDIIDRCGYFLVESDPIACCLVLSLIHEGVRFLSRYRKQLLPLVARMWPELLPRLRVQNRTIVTGTVRVITTVAAVAGDFVGDRFVESVWPILRSQLQSICFDSDAKSPQLTRSMLLLLQPPMDASRGVDAQLSGPRTDTETPQDDELSSVHGVRKTHEVHQLLAILSCLTMACQQSETMTQLVPEITRSCCKYLSSSAPREVVEQTSELFAALAQLNGDEVFCSVAALAHWLPPPPPSASFPTYEADVVEHFYAKRLSGLSGQTKTCRGNARVLMDRLFR</sequence>
<evidence type="ECO:0000256" key="1">
    <source>
        <dbReference type="SAM" id="MobiDB-lite"/>
    </source>
</evidence>
<evidence type="ECO:0000313" key="5">
    <source>
        <dbReference type="Proteomes" id="UP001162031"/>
    </source>
</evidence>
<feature type="compositionally biased region" description="Basic and acidic residues" evidence="1">
    <location>
        <begin position="859"/>
        <end position="868"/>
    </location>
</feature>